<dbReference type="EMBL" id="CP119900">
    <property type="protein sequence ID" value="WFD21614.1"/>
    <property type="molecule type" value="Genomic_DNA"/>
</dbReference>
<proteinExistence type="predicted"/>
<accession>A0AAF0EAY8</accession>
<dbReference type="Proteomes" id="UP001214415">
    <property type="component" value="Chromosome 1"/>
</dbReference>
<protein>
    <submittedName>
        <fullName evidence="1">Uncharacterized protein</fullName>
    </submittedName>
</protein>
<keyword evidence="2" id="KW-1185">Reference proteome</keyword>
<reference evidence="1" key="1">
    <citation type="submission" date="2023-03" db="EMBL/GenBank/DDBJ databases">
        <title>Mating type loci evolution in Malassezia.</title>
        <authorList>
            <person name="Coelho M.A."/>
        </authorList>
    </citation>
    <scope>NUCLEOTIDE SEQUENCE</scope>
    <source>
        <strain evidence="1">CBS 12830</strain>
    </source>
</reference>
<dbReference type="InterPro" id="IPR012340">
    <property type="entry name" value="NA-bd_OB-fold"/>
</dbReference>
<name>A0AAF0EAY8_9BASI</name>
<dbReference type="Gene3D" id="2.40.50.140">
    <property type="entry name" value="Nucleic acid-binding proteins"/>
    <property type="match status" value="1"/>
</dbReference>
<sequence>MGTVVKADAELVWAYAQYKWAQMPEHALPCCIGHIHALRPMTYSTEQLARTVYLQGQWPCMFVHVVATVVGVQRNEFYAEYTLDDGSGTIDVHCRQTLPTWHEHRPGAQARDKEPDQLDHSELHFSVGDLVDTLARLHTHSFRGRVLQAVAIGT</sequence>
<evidence type="ECO:0000313" key="2">
    <source>
        <dbReference type="Proteomes" id="UP001214415"/>
    </source>
</evidence>
<dbReference type="AlphaFoldDB" id="A0AAF0EAY8"/>
<organism evidence="1 2">
    <name type="scientific">Malassezia equina</name>
    <dbReference type="NCBI Taxonomy" id="1381935"/>
    <lineage>
        <taxon>Eukaryota</taxon>
        <taxon>Fungi</taxon>
        <taxon>Dikarya</taxon>
        <taxon>Basidiomycota</taxon>
        <taxon>Ustilaginomycotina</taxon>
        <taxon>Malasseziomycetes</taxon>
        <taxon>Malasseziales</taxon>
        <taxon>Malasseziaceae</taxon>
        <taxon>Malassezia</taxon>
    </lineage>
</organism>
<evidence type="ECO:0000313" key="1">
    <source>
        <dbReference type="EMBL" id="WFD21614.1"/>
    </source>
</evidence>
<gene>
    <name evidence="1" type="ORF">MEQU1_000269</name>
</gene>